<keyword evidence="1" id="KW-0812">Transmembrane</keyword>
<dbReference type="Proteomes" id="UP000184533">
    <property type="component" value="Unassembled WGS sequence"/>
</dbReference>
<dbReference type="InterPro" id="IPR006696">
    <property type="entry name" value="DUF423"/>
</dbReference>
<proteinExistence type="predicted"/>
<accession>A0A1M4YLC0</accession>
<feature type="transmembrane region" description="Helical" evidence="1">
    <location>
        <begin position="12"/>
        <end position="33"/>
    </location>
</feature>
<evidence type="ECO:0000313" key="2">
    <source>
        <dbReference type="EMBL" id="SHF06544.1"/>
    </source>
</evidence>
<gene>
    <name evidence="2" type="ORF">SAMN02745223_01727</name>
</gene>
<sequence length="127" mass="12533">MTQDISMAVRATLMVGGLVGGAGVMAAAGASHGEETRNLAAISAVCLAHGPTLLALGLSGLRHRILAVAAGLIGAGTVIFAGDLMVREWLGHGAFPLAAPLGGIAMIGGWAALMVAGATINPLKKLN</sequence>
<protein>
    <submittedName>
        <fullName evidence="2">Uncharacterized membrane protein YgdD, TMEM256/DUF423 family</fullName>
    </submittedName>
</protein>
<feature type="transmembrane region" description="Helical" evidence="1">
    <location>
        <begin position="39"/>
        <end position="58"/>
    </location>
</feature>
<keyword evidence="1" id="KW-1133">Transmembrane helix</keyword>
<reference evidence="2 3" key="1">
    <citation type="submission" date="2016-11" db="EMBL/GenBank/DDBJ databases">
        <authorList>
            <person name="Jaros S."/>
            <person name="Januszkiewicz K."/>
            <person name="Wedrychowicz H."/>
        </authorList>
    </citation>
    <scope>NUCLEOTIDE SEQUENCE [LARGE SCALE GENOMIC DNA]</scope>
    <source>
        <strain evidence="2 3">DSM 17137</strain>
    </source>
</reference>
<evidence type="ECO:0000313" key="3">
    <source>
        <dbReference type="Proteomes" id="UP000184533"/>
    </source>
</evidence>
<dbReference type="EMBL" id="FQVC01000004">
    <property type="protein sequence ID" value="SHF06544.1"/>
    <property type="molecule type" value="Genomic_DNA"/>
</dbReference>
<dbReference type="RefSeq" id="WP_052950494.1">
    <property type="nucleotide sequence ID" value="NZ_FQVC01000004.1"/>
</dbReference>
<name>A0A1M4YLC0_9HYPH</name>
<dbReference type="AlphaFoldDB" id="A0A1M4YLC0"/>
<keyword evidence="1" id="KW-0472">Membrane</keyword>
<evidence type="ECO:0000256" key="1">
    <source>
        <dbReference type="SAM" id="Phobius"/>
    </source>
</evidence>
<organism evidence="2 3">
    <name type="scientific">Devosia limi DSM 17137</name>
    <dbReference type="NCBI Taxonomy" id="1121477"/>
    <lineage>
        <taxon>Bacteria</taxon>
        <taxon>Pseudomonadati</taxon>
        <taxon>Pseudomonadota</taxon>
        <taxon>Alphaproteobacteria</taxon>
        <taxon>Hyphomicrobiales</taxon>
        <taxon>Devosiaceae</taxon>
        <taxon>Devosia</taxon>
    </lineage>
</organism>
<dbReference type="Pfam" id="PF04241">
    <property type="entry name" value="DUF423"/>
    <property type="match status" value="1"/>
</dbReference>
<feature type="transmembrane region" description="Helical" evidence="1">
    <location>
        <begin position="98"/>
        <end position="120"/>
    </location>
</feature>
<dbReference type="OrthoDB" id="7173378at2"/>
<feature type="transmembrane region" description="Helical" evidence="1">
    <location>
        <begin position="65"/>
        <end position="86"/>
    </location>
</feature>